<accession>A0A1I2YDE6</accession>
<dbReference type="InterPro" id="IPR050109">
    <property type="entry name" value="HTH-type_TetR-like_transc_reg"/>
</dbReference>
<evidence type="ECO:0000313" key="6">
    <source>
        <dbReference type="EMBL" id="SFH23750.1"/>
    </source>
</evidence>
<dbReference type="AlphaFoldDB" id="A0A1I2YDE6"/>
<dbReference type="SUPFAM" id="SSF46689">
    <property type="entry name" value="Homeodomain-like"/>
    <property type="match status" value="1"/>
</dbReference>
<dbReference type="PANTHER" id="PTHR30055">
    <property type="entry name" value="HTH-TYPE TRANSCRIPTIONAL REGULATOR RUTR"/>
    <property type="match status" value="1"/>
</dbReference>
<sequence length="207" mass="23775">MEEDKSILKSHIIAEAGLLFRQYGLKSVTMDDIAKHIGISKRTIYQHLNDKEELVNSLLEARLSAHEYELKTNSKAAIDAIHEVVLGLANCNAWLTTFNGKVYYDLQKYFSSAWVKLKDFEERCLSISIKANLKRGIAEELYRKEINVEILTSLRLQQGQFISGLQHDHQQYSTAHLIAEMTEHFLYGVCNVKGARLIEKYKQVTKN</sequence>
<proteinExistence type="predicted"/>
<dbReference type="PROSITE" id="PS50977">
    <property type="entry name" value="HTH_TETR_2"/>
    <property type="match status" value="1"/>
</dbReference>
<dbReference type="Pfam" id="PF00440">
    <property type="entry name" value="TetR_N"/>
    <property type="match status" value="1"/>
</dbReference>
<evidence type="ECO:0000259" key="5">
    <source>
        <dbReference type="PROSITE" id="PS50977"/>
    </source>
</evidence>
<evidence type="ECO:0000256" key="4">
    <source>
        <dbReference type="PROSITE-ProRule" id="PRU00335"/>
    </source>
</evidence>
<evidence type="ECO:0000256" key="2">
    <source>
        <dbReference type="ARBA" id="ARBA00023125"/>
    </source>
</evidence>
<gene>
    <name evidence="6" type="ORF">SAMN04489864_10730</name>
</gene>
<keyword evidence="3" id="KW-0804">Transcription</keyword>
<keyword evidence="1" id="KW-0805">Transcription regulation</keyword>
<feature type="domain" description="HTH tetR-type" evidence="5">
    <location>
        <begin position="6"/>
        <end position="66"/>
    </location>
</feature>
<feature type="DNA-binding region" description="H-T-H motif" evidence="4">
    <location>
        <begin position="29"/>
        <end position="48"/>
    </location>
</feature>
<protein>
    <submittedName>
        <fullName evidence="6">DNA-binding transcriptional regulator, AcrR family</fullName>
    </submittedName>
</protein>
<dbReference type="InterPro" id="IPR001647">
    <property type="entry name" value="HTH_TetR"/>
</dbReference>
<dbReference type="PRINTS" id="PR00455">
    <property type="entry name" value="HTHTETR"/>
</dbReference>
<dbReference type="GO" id="GO:0003700">
    <property type="term" value="F:DNA-binding transcription factor activity"/>
    <property type="evidence" value="ECO:0007669"/>
    <property type="project" value="TreeGrafter"/>
</dbReference>
<dbReference type="GO" id="GO:0000976">
    <property type="term" value="F:transcription cis-regulatory region binding"/>
    <property type="evidence" value="ECO:0007669"/>
    <property type="project" value="TreeGrafter"/>
</dbReference>
<evidence type="ECO:0000256" key="3">
    <source>
        <dbReference type="ARBA" id="ARBA00023163"/>
    </source>
</evidence>
<evidence type="ECO:0000256" key="1">
    <source>
        <dbReference type="ARBA" id="ARBA00023015"/>
    </source>
</evidence>
<name>A0A1I2YDE6_9SPHI</name>
<dbReference type="STRING" id="414048.SAMN04489864_10730"/>
<dbReference type="Gene3D" id="1.10.357.10">
    <property type="entry name" value="Tetracycline Repressor, domain 2"/>
    <property type="match status" value="1"/>
</dbReference>
<dbReference type="Proteomes" id="UP000199666">
    <property type="component" value="Unassembled WGS sequence"/>
</dbReference>
<dbReference type="PANTHER" id="PTHR30055:SF234">
    <property type="entry name" value="HTH-TYPE TRANSCRIPTIONAL REGULATOR BETI"/>
    <property type="match status" value="1"/>
</dbReference>
<dbReference type="OrthoDB" id="881297at2"/>
<evidence type="ECO:0000313" key="7">
    <source>
        <dbReference type="Proteomes" id="UP000199666"/>
    </source>
</evidence>
<reference evidence="6 7" key="1">
    <citation type="submission" date="2016-10" db="EMBL/GenBank/DDBJ databases">
        <authorList>
            <person name="de Groot N.N."/>
        </authorList>
    </citation>
    <scope>NUCLEOTIDE SEQUENCE [LARGE SCALE GENOMIC DNA]</scope>
    <source>
        <strain evidence="6 7">DSM 18684</strain>
    </source>
</reference>
<organism evidence="6 7">
    <name type="scientific">Pedobacter insulae</name>
    <dbReference type="NCBI Taxonomy" id="414048"/>
    <lineage>
        <taxon>Bacteria</taxon>
        <taxon>Pseudomonadati</taxon>
        <taxon>Bacteroidota</taxon>
        <taxon>Sphingobacteriia</taxon>
        <taxon>Sphingobacteriales</taxon>
        <taxon>Sphingobacteriaceae</taxon>
        <taxon>Pedobacter</taxon>
    </lineage>
</organism>
<dbReference type="InterPro" id="IPR009057">
    <property type="entry name" value="Homeodomain-like_sf"/>
</dbReference>
<keyword evidence="7" id="KW-1185">Reference proteome</keyword>
<dbReference type="EMBL" id="FOPP01000007">
    <property type="protein sequence ID" value="SFH23750.1"/>
    <property type="molecule type" value="Genomic_DNA"/>
</dbReference>
<dbReference type="RefSeq" id="WP_090994495.1">
    <property type="nucleotide sequence ID" value="NZ_FOPP01000007.1"/>
</dbReference>
<keyword evidence="2 4" id="KW-0238">DNA-binding</keyword>